<keyword evidence="6 14" id="KW-0548">Nucleotidyltransferase</keyword>
<evidence type="ECO:0000259" key="15">
    <source>
        <dbReference type="SMART" id="SM00904"/>
    </source>
</evidence>
<dbReference type="InterPro" id="IPR014729">
    <property type="entry name" value="Rossmann-like_a/b/a_fold"/>
</dbReference>
<evidence type="ECO:0000256" key="11">
    <source>
        <dbReference type="ARBA" id="ARBA00023268"/>
    </source>
</evidence>
<gene>
    <name evidence="16" type="ORF">AB8S09_00435</name>
</gene>
<dbReference type="EMBL" id="JBGFFE010000001">
    <property type="protein sequence ID" value="MEY8762112.1"/>
    <property type="molecule type" value="Genomic_DNA"/>
</dbReference>
<comment type="catalytic activity">
    <reaction evidence="12 14">
        <text>riboflavin + ATP = FMN + ADP + H(+)</text>
        <dbReference type="Rhea" id="RHEA:14357"/>
        <dbReference type="ChEBI" id="CHEBI:15378"/>
        <dbReference type="ChEBI" id="CHEBI:30616"/>
        <dbReference type="ChEBI" id="CHEBI:57986"/>
        <dbReference type="ChEBI" id="CHEBI:58210"/>
        <dbReference type="ChEBI" id="CHEBI:456216"/>
        <dbReference type="EC" id="2.7.1.26"/>
    </reaction>
</comment>
<dbReference type="InterPro" id="IPR002606">
    <property type="entry name" value="Riboflavin_kinase_bac"/>
</dbReference>
<dbReference type="NCBIfam" id="TIGR00083">
    <property type="entry name" value="ribF"/>
    <property type="match status" value="1"/>
</dbReference>
<evidence type="ECO:0000256" key="1">
    <source>
        <dbReference type="ARBA" id="ARBA00004726"/>
    </source>
</evidence>
<evidence type="ECO:0000256" key="5">
    <source>
        <dbReference type="ARBA" id="ARBA00022679"/>
    </source>
</evidence>
<keyword evidence="17" id="KW-1185">Reference proteome</keyword>
<dbReference type="GO" id="GO:0008531">
    <property type="term" value="F:riboflavin kinase activity"/>
    <property type="evidence" value="ECO:0007669"/>
    <property type="project" value="UniProtKB-EC"/>
</dbReference>
<dbReference type="SMART" id="SM00904">
    <property type="entry name" value="Flavokinase"/>
    <property type="match status" value="1"/>
</dbReference>
<evidence type="ECO:0000256" key="12">
    <source>
        <dbReference type="ARBA" id="ARBA00047880"/>
    </source>
</evidence>
<dbReference type="Pfam" id="PF01687">
    <property type="entry name" value="Flavokinase"/>
    <property type="match status" value="1"/>
</dbReference>
<dbReference type="SUPFAM" id="SSF52374">
    <property type="entry name" value="Nucleotidylyl transferase"/>
    <property type="match status" value="1"/>
</dbReference>
<dbReference type="EC" id="2.7.7.2" evidence="14"/>
<keyword evidence="5 14" id="KW-0808">Transferase</keyword>
<proteinExistence type="inferred from homology"/>
<dbReference type="InterPro" id="IPR015865">
    <property type="entry name" value="Riboflavin_kinase_bac/euk"/>
</dbReference>
<keyword evidence="11" id="KW-0511">Multifunctional enzyme</keyword>
<dbReference type="InterPro" id="IPR023465">
    <property type="entry name" value="Riboflavin_kinase_dom_sf"/>
</dbReference>
<dbReference type="Proteomes" id="UP001565220">
    <property type="component" value="Unassembled WGS sequence"/>
</dbReference>
<protein>
    <recommendedName>
        <fullName evidence="14">Riboflavin biosynthesis protein</fullName>
    </recommendedName>
    <domain>
        <recommendedName>
            <fullName evidence="14">Riboflavin kinase</fullName>
            <ecNumber evidence="14">2.7.1.26</ecNumber>
        </recommendedName>
        <alternativeName>
            <fullName evidence="14">Flavokinase</fullName>
        </alternativeName>
    </domain>
    <domain>
        <recommendedName>
            <fullName evidence="14">FMN adenylyltransferase</fullName>
            <ecNumber evidence="14">2.7.7.2</ecNumber>
        </recommendedName>
        <alternativeName>
            <fullName evidence="14">FAD pyrophosphorylase</fullName>
        </alternativeName>
        <alternativeName>
            <fullName evidence="14">FAD synthase</fullName>
        </alternativeName>
    </domain>
</protein>
<keyword evidence="7 14" id="KW-0547">Nucleotide-binding</keyword>
<sequence>MKVMEDNFKEHFRENTYIALGSFDGLHLGHMRLINKTIELARSSGAESMVFTFKNHPLMTINPDLAPKILMDNQSKIDVLRDAGLDIINMVNFNREFMKIGPEDFVVNLLNNYRAKGFVVGFNYRFGYKNLGDVDLLRKLSKKYEFHLNVIDSVKYKGHVVSSSIIRTIIADEGDMGKVSKLLTRPFMIQGRVMHGKELGRKLGFPTVNLDYDKKFVIPKGGVYYTMVEFDGKIFKGITNVGYNPTTYDNKLSIETNMLGFEGDIYGKNIKIYFIERIRDEVKFNSLAELAQQLEMDKMYVNKKNEN</sequence>
<evidence type="ECO:0000256" key="9">
    <source>
        <dbReference type="ARBA" id="ARBA00022827"/>
    </source>
</evidence>
<organism evidence="16 17">
    <name type="scientific">Clostridium lapidicellarium</name>
    <dbReference type="NCBI Taxonomy" id="3240931"/>
    <lineage>
        <taxon>Bacteria</taxon>
        <taxon>Bacillati</taxon>
        <taxon>Bacillota</taxon>
        <taxon>Clostridia</taxon>
        <taxon>Eubacteriales</taxon>
        <taxon>Clostridiaceae</taxon>
        <taxon>Clostridium</taxon>
    </lineage>
</organism>
<keyword evidence="9 14" id="KW-0274">FAD</keyword>
<evidence type="ECO:0000256" key="8">
    <source>
        <dbReference type="ARBA" id="ARBA00022777"/>
    </source>
</evidence>
<reference evidence="16 17" key="1">
    <citation type="submission" date="2024-08" db="EMBL/GenBank/DDBJ databases">
        <title>Clostridium lapicellarii sp. nov., and Clostridium renhuaiense sp. nov., two species isolated from the mud in a fermentation cellar used for producing sauce-flavour Chinese liquors.</title>
        <authorList>
            <person name="Yang F."/>
            <person name="Wang H."/>
            <person name="Chen L.Q."/>
            <person name="Zhou N."/>
            <person name="Lu J.J."/>
            <person name="Pu X.X."/>
            <person name="Wan B."/>
            <person name="Wang L."/>
            <person name="Liu S.J."/>
        </authorList>
    </citation>
    <scope>NUCLEOTIDE SEQUENCE [LARGE SCALE GENOMIC DNA]</scope>
    <source>
        <strain evidence="16 17">MT-113</strain>
    </source>
</reference>
<evidence type="ECO:0000256" key="3">
    <source>
        <dbReference type="ARBA" id="ARBA00022630"/>
    </source>
</evidence>
<comment type="catalytic activity">
    <reaction evidence="13 14">
        <text>FMN + ATP + H(+) = FAD + diphosphate</text>
        <dbReference type="Rhea" id="RHEA:17237"/>
        <dbReference type="ChEBI" id="CHEBI:15378"/>
        <dbReference type="ChEBI" id="CHEBI:30616"/>
        <dbReference type="ChEBI" id="CHEBI:33019"/>
        <dbReference type="ChEBI" id="CHEBI:57692"/>
        <dbReference type="ChEBI" id="CHEBI:58210"/>
        <dbReference type="EC" id="2.7.7.2"/>
    </reaction>
</comment>
<comment type="pathway">
    <text evidence="2 14">Cofactor biosynthesis; FMN biosynthesis; FMN from riboflavin (ATP route): step 1/1.</text>
</comment>
<dbReference type="PANTHER" id="PTHR22749">
    <property type="entry name" value="RIBOFLAVIN KINASE/FMN ADENYLYLTRANSFERASE"/>
    <property type="match status" value="1"/>
</dbReference>
<dbReference type="Gene3D" id="3.40.50.620">
    <property type="entry name" value="HUPs"/>
    <property type="match status" value="1"/>
</dbReference>
<dbReference type="PANTHER" id="PTHR22749:SF6">
    <property type="entry name" value="RIBOFLAVIN KINASE"/>
    <property type="match status" value="1"/>
</dbReference>
<keyword evidence="8 14" id="KW-0418">Kinase</keyword>
<dbReference type="RefSeq" id="WP_294180511.1">
    <property type="nucleotide sequence ID" value="NZ_JBGFFE010000001.1"/>
</dbReference>
<dbReference type="Gene3D" id="2.40.30.30">
    <property type="entry name" value="Riboflavin kinase-like"/>
    <property type="match status" value="1"/>
</dbReference>
<evidence type="ECO:0000256" key="4">
    <source>
        <dbReference type="ARBA" id="ARBA00022643"/>
    </source>
</evidence>
<dbReference type="GO" id="GO:0003919">
    <property type="term" value="F:FMN adenylyltransferase activity"/>
    <property type="evidence" value="ECO:0007669"/>
    <property type="project" value="UniProtKB-EC"/>
</dbReference>
<comment type="caution">
    <text evidence="16">The sequence shown here is derived from an EMBL/GenBank/DDBJ whole genome shotgun (WGS) entry which is preliminary data.</text>
</comment>
<dbReference type="Pfam" id="PF06574">
    <property type="entry name" value="FAD_syn"/>
    <property type="match status" value="1"/>
</dbReference>
<evidence type="ECO:0000256" key="13">
    <source>
        <dbReference type="ARBA" id="ARBA00049494"/>
    </source>
</evidence>
<accession>A0ABV4DS91</accession>
<dbReference type="EC" id="2.7.1.26" evidence="14"/>
<evidence type="ECO:0000256" key="14">
    <source>
        <dbReference type="PIRNR" id="PIRNR004491"/>
    </source>
</evidence>
<keyword evidence="3 14" id="KW-0285">Flavoprotein</keyword>
<dbReference type="InterPro" id="IPR023468">
    <property type="entry name" value="Riboflavin_kinase"/>
</dbReference>
<dbReference type="CDD" id="cd02064">
    <property type="entry name" value="FAD_synthetase_N"/>
    <property type="match status" value="1"/>
</dbReference>
<comment type="similarity">
    <text evidence="14">Belongs to the ribF family.</text>
</comment>
<evidence type="ECO:0000313" key="17">
    <source>
        <dbReference type="Proteomes" id="UP001565220"/>
    </source>
</evidence>
<keyword evidence="10 14" id="KW-0067">ATP-binding</keyword>
<dbReference type="PIRSF" id="PIRSF004491">
    <property type="entry name" value="FAD_Synth"/>
    <property type="match status" value="1"/>
</dbReference>
<dbReference type="NCBIfam" id="NF004162">
    <property type="entry name" value="PRK05627.1-5"/>
    <property type="match status" value="1"/>
</dbReference>
<evidence type="ECO:0000313" key="16">
    <source>
        <dbReference type="EMBL" id="MEY8762112.1"/>
    </source>
</evidence>
<evidence type="ECO:0000256" key="7">
    <source>
        <dbReference type="ARBA" id="ARBA00022741"/>
    </source>
</evidence>
<comment type="pathway">
    <text evidence="1 14">Cofactor biosynthesis; FAD biosynthesis; FAD from FMN: step 1/1.</text>
</comment>
<evidence type="ECO:0000256" key="10">
    <source>
        <dbReference type="ARBA" id="ARBA00022840"/>
    </source>
</evidence>
<feature type="domain" description="Riboflavin kinase" evidence="15">
    <location>
        <begin position="182"/>
        <end position="306"/>
    </location>
</feature>
<dbReference type="SUPFAM" id="SSF82114">
    <property type="entry name" value="Riboflavin kinase-like"/>
    <property type="match status" value="1"/>
</dbReference>
<keyword evidence="4 14" id="KW-0288">FMN</keyword>
<evidence type="ECO:0000256" key="2">
    <source>
        <dbReference type="ARBA" id="ARBA00005201"/>
    </source>
</evidence>
<dbReference type="InterPro" id="IPR015864">
    <property type="entry name" value="FAD_synthase"/>
</dbReference>
<evidence type="ECO:0000256" key="6">
    <source>
        <dbReference type="ARBA" id="ARBA00022695"/>
    </source>
</evidence>
<name>A0ABV4DS91_9CLOT</name>